<dbReference type="eggNOG" id="COG1669">
    <property type="taxonomic scope" value="Bacteria"/>
</dbReference>
<dbReference type="EMBL" id="DF820466">
    <property type="protein sequence ID" value="GAK57661.1"/>
    <property type="molecule type" value="Genomic_DNA"/>
</dbReference>
<protein>
    <submittedName>
        <fullName evidence="3">DNA polymerase beta domain protein region</fullName>
    </submittedName>
</protein>
<dbReference type="STRING" id="1499967.U27_04628"/>
<evidence type="ECO:0000313" key="4">
    <source>
        <dbReference type="Proteomes" id="UP000030661"/>
    </source>
</evidence>
<feature type="domain" description="Polymerase nucleotidyl transferase" evidence="2">
    <location>
        <begin position="28"/>
        <end position="82"/>
    </location>
</feature>
<organism evidence="3">
    <name type="scientific">Vecturithrix granuli</name>
    <dbReference type="NCBI Taxonomy" id="1499967"/>
    <lineage>
        <taxon>Bacteria</taxon>
        <taxon>Candidatus Moduliflexota</taxon>
        <taxon>Candidatus Vecturitrichia</taxon>
        <taxon>Candidatus Vecturitrichales</taxon>
        <taxon>Candidatus Vecturitrichaceae</taxon>
        <taxon>Candidatus Vecturithrix</taxon>
    </lineage>
</organism>
<dbReference type="PANTHER" id="PTHR33933:SF1">
    <property type="entry name" value="PROTEIN ADENYLYLTRANSFERASE MNTA-RELATED"/>
    <property type="match status" value="1"/>
</dbReference>
<keyword evidence="4" id="KW-1185">Reference proteome</keyword>
<dbReference type="Pfam" id="PF01909">
    <property type="entry name" value="NTP_transf_2"/>
    <property type="match status" value="1"/>
</dbReference>
<dbReference type="InterPro" id="IPR043519">
    <property type="entry name" value="NT_sf"/>
</dbReference>
<dbReference type="Gene3D" id="3.30.460.10">
    <property type="entry name" value="Beta Polymerase, domain 2"/>
    <property type="match status" value="1"/>
</dbReference>
<dbReference type="CDD" id="cd05403">
    <property type="entry name" value="NT_KNTase_like"/>
    <property type="match status" value="1"/>
</dbReference>
<dbReference type="InterPro" id="IPR002934">
    <property type="entry name" value="Polymerase_NTP_transf_dom"/>
</dbReference>
<evidence type="ECO:0000256" key="1">
    <source>
        <dbReference type="SAM" id="MobiDB-lite"/>
    </source>
</evidence>
<dbReference type="InterPro" id="IPR052548">
    <property type="entry name" value="Type_VII_TA_antitoxin"/>
</dbReference>
<feature type="compositionally biased region" description="Basic residues" evidence="1">
    <location>
        <begin position="11"/>
        <end position="20"/>
    </location>
</feature>
<proteinExistence type="predicted"/>
<dbReference type="HOGENOM" id="CLU_130257_3_2_0"/>
<name>A0A081BZA6_VECG1</name>
<gene>
    <name evidence="3" type="ORF">U27_04628</name>
</gene>
<evidence type="ECO:0000313" key="3">
    <source>
        <dbReference type="EMBL" id="GAK57661.1"/>
    </source>
</evidence>
<evidence type="ECO:0000259" key="2">
    <source>
        <dbReference type="Pfam" id="PF01909"/>
    </source>
</evidence>
<reference evidence="3" key="1">
    <citation type="journal article" date="2015" name="PeerJ">
        <title>First genomic representation of candidate bacterial phylum KSB3 points to enhanced environmental sensing as a trigger of wastewater bulking.</title>
        <authorList>
            <person name="Sekiguchi Y."/>
            <person name="Ohashi A."/>
            <person name="Parks D.H."/>
            <person name="Yamauchi T."/>
            <person name="Tyson G.W."/>
            <person name="Hugenholtz P."/>
        </authorList>
    </citation>
    <scope>NUCLEOTIDE SEQUENCE [LARGE SCALE GENOMIC DNA]</scope>
</reference>
<feature type="region of interest" description="Disordered" evidence="1">
    <location>
        <begin position="1"/>
        <end position="20"/>
    </location>
</feature>
<dbReference type="GO" id="GO:0016779">
    <property type="term" value="F:nucleotidyltransferase activity"/>
    <property type="evidence" value="ECO:0007669"/>
    <property type="project" value="InterPro"/>
</dbReference>
<dbReference type="SUPFAM" id="SSF81301">
    <property type="entry name" value="Nucleotidyltransferase"/>
    <property type="match status" value="1"/>
</dbReference>
<sequence length="122" mass="13765">MVEQGELMQKSKSRTPRMKRRDKRILTEFATLVRQQFPDARIWAFGSRVKGTATKESDLDVCVVLPTLTRAIDHTLMGVAWQVGFDHEVVISTVTYSTEEFERGPCSQSALVHNILTQGVQA</sequence>
<dbReference type="Proteomes" id="UP000030661">
    <property type="component" value="Unassembled WGS sequence"/>
</dbReference>
<dbReference type="PANTHER" id="PTHR33933">
    <property type="entry name" value="NUCLEOTIDYLTRANSFERASE"/>
    <property type="match status" value="1"/>
</dbReference>
<dbReference type="AlphaFoldDB" id="A0A081BZA6"/>
<accession>A0A081BZA6</accession>